<dbReference type="Proteomes" id="UP000030643">
    <property type="component" value="Unassembled WGS sequence"/>
</dbReference>
<evidence type="ECO:0000256" key="4">
    <source>
        <dbReference type="ARBA" id="ARBA00022741"/>
    </source>
</evidence>
<protein>
    <recommendedName>
        <fullName evidence="8 9">Dephospho-CoA kinase</fullName>
        <ecNumber evidence="8 9">2.7.1.24</ecNumber>
    </recommendedName>
    <alternativeName>
        <fullName evidence="8">Dephosphocoenzyme A kinase</fullName>
    </alternativeName>
</protein>
<keyword evidence="6 8" id="KW-0067">ATP-binding</keyword>
<keyword evidence="3 8" id="KW-0808">Transferase</keyword>
<dbReference type="PROSITE" id="PS51219">
    <property type="entry name" value="DPCK"/>
    <property type="match status" value="1"/>
</dbReference>
<comment type="subcellular location">
    <subcellularLocation>
        <location evidence="8">Cytoplasm</location>
    </subcellularLocation>
</comment>
<evidence type="ECO:0000256" key="9">
    <source>
        <dbReference type="NCBIfam" id="TIGR00152"/>
    </source>
</evidence>
<dbReference type="Pfam" id="PF01121">
    <property type="entry name" value="CoaE"/>
    <property type="match status" value="1"/>
</dbReference>
<dbReference type="GO" id="GO:0005524">
    <property type="term" value="F:ATP binding"/>
    <property type="evidence" value="ECO:0007669"/>
    <property type="project" value="UniProtKB-UniRule"/>
</dbReference>
<proteinExistence type="inferred from homology"/>
<evidence type="ECO:0000256" key="7">
    <source>
        <dbReference type="ARBA" id="ARBA00022993"/>
    </source>
</evidence>
<comment type="pathway">
    <text evidence="8">Cofactor biosynthesis; coenzyme A biosynthesis; CoA from (R)-pantothenate: step 5/5.</text>
</comment>
<dbReference type="GO" id="GO:0005737">
    <property type="term" value="C:cytoplasm"/>
    <property type="evidence" value="ECO:0007669"/>
    <property type="project" value="UniProtKB-SubCell"/>
</dbReference>
<dbReference type="FunFam" id="3.40.50.300:FF:000991">
    <property type="entry name" value="Dephospho-CoA kinase"/>
    <property type="match status" value="1"/>
</dbReference>
<sequence length="199" mass="21758">MIKVGLTGGIASGKSLVASYLAQKGLPIIDADLIAREIIKPGMPALLAIKEVFGHSVFNADGTLNRKALGEFVFSNAQALADLNAITHPYIYSEINRQLLQYQEAGNQLVILDIPLLYESGNLAQAQPVIVVTVSAEIQLERLMQRNNLTRVAAQQRIKAQMPLAEKVAKADFVVDNSGSMDETYRQVDQIIDAIKRNN</sequence>
<gene>
    <name evidence="8 10" type="primary">coaE</name>
    <name evidence="10" type="ORF">WOSG25_021640</name>
</gene>
<keyword evidence="4 8" id="KW-0547">Nucleotide-binding</keyword>
<dbReference type="PANTHER" id="PTHR10695">
    <property type="entry name" value="DEPHOSPHO-COA KINASE-RELATED"/>
    <property type="match status" value="1"/>
</dbReference>
<keyword evidence="7 8" id="KW-0173">Coenzyme A biosynthesis</keyword>
<dbReference type="InterPro" id="IPR027417">
    <property type="entry name" value="P-loop_NTPase"/>
</dbReference>
<evidence type="ECO:0000256" key="8">
    <source>
        <dbReference type="HAMAP-Rule" id="MF_00376"/>
    </source>
</evidence>
<evidence type="ECO:0000256" key="6">
    <source>
        <dbReference type="ARBA" id="ARBA00022840"/>
    </source>
</evidence>
<dbReference type="HAMAP" id="MF_00376">
    <property type="entry name" value="Dephospho_CoA_kinase"/>
    <property type="match status" value="1"/>
</dbReference>
<dbReference type="SUPFAM" id="SSF52540">
    <property type="entry name" value="P-loop containing nucleoside triphosphate hydrolases"/>
    <property type="match status" value="1"/>
</dbReference>
<comment type="function">
    <text evidence="8">Catalyzes the phosphorylation of the 3'-hydroxyl group of dephosphocoenzyme A to form coenzyme A.</text>
</comment>
<dbReference type="STRING" id="1329250.WOSG25_021640"/>
<evidence type="ECO:0000256" key="5">
    <source>
        <dbReference type="ARBA" id="ARBA00022777"/>
    </source>
</evidence>
<comment type="catalytic activity">
    <reaction evidence="8">
        <text>3'-dephospho-CoA + ATP = ADP + CoA + H(+)</text>
        <dbReference type="Rhea" id="RHEA:18245"/>
        <dbReference type="ChEBI" id="CHEBI:15378"/>
        <dbReference type="ChEBI" id="CHEBI:30616"/>
        <dbReference type="ChEBI" id="CHEBI:57287"/>
        <dbReference type="ChEBI" id="CHEBI:57328"/>
        <dbReference type="ChEBI" id="CHEBI:456216"/>
        <dbReference type="EC" id="2.7.1.24"/>
    </reaction>
</comment>
<dbReference type="UniPathway" id="UPA00241">
    <property type="reaction ID" value="UER00356"/>
</dbReference>
<dbReference type="PANTHER" id="PTHR10695:SF46">
    <property type="entry name" value="BIFUNCTIONAL COENZYME A SYNTHASE-RELATED"/>
    <property type="match status" value="1"/>
</dbReference>
<dbReference type="GO" id="GO:0004140">
    <property type="term" value="F:dephospho-CoA kinase activity"/>
    <property type="evidence" value="ECO:0007669"/>
    <property type="project" value="UniProtKB-UniRule"/>
</dbReference>
<evidence type="ECO:0000313" key="10">
    <source>
        <dbReference type="EMBL" id="GAK30367.1"/>
    </source>
</evidence>
<comment type="similarity">
    <text evidence="1 8">Belongs to the CoaE family.</text>
</comment>
<dbReference type="InterPro" id="IPR001977">
    <property type="entry name" value="Depp_CoAkinase"/>
</dbReference>
<dbReference type="CDD" id="cd02022">
    <property type="entry name" value="DPCK"/>
    <property type="match status" value="1"/>
</dbReference>
<evidence type="ECO:0000256" key="1">
    <source>
        <dbReference type="ARBA" id="ARBA00009018"/>
    </source>
</evidence>
<dbReference type="EC" id="2.7.1.24" evidence="8 9"/>
<dbReference type="NCBIfam" id="TIGR00152">
    <property type="entry name" value="dephospho-CoA kinase"/>
    <property type="match status" value="1"/>
</dbReference>
<name>A0A069CSK1_WEIOS</name>
<organism evidence="10 11">
    <name type="scientific">Weissella oryzae (strain DSM 25784 / JCM 18191 / LMG 30913 / SG25)</name>
    <dbReference type="NCBI Taxonomy" id="1329250"/>
    <lineage>
        <taxon>Bacteria</taxon>
        <taxon>Bacillati</taxon>
        <taxon>Bacillota</taxon>
        <taxon>Bacilli</taxon>
        <taxon>Lactobacillales</taxon>
        <taxon>Lactobacillaceae</taxon>
        <taxon>Weissella</taxon>
    </lineage>
</organism>
<dbReference type="Gene3D" id="3.40.50.300">
    <property type="entry name" value="P-loop containing nucleotide triphosphate hydrolases"/>
    <property type="match status" value="1"/>
</dbReference>
<dbReference type="OrthoDB" id="9812943at2"/>
<evidence type="ECO:0000313" key="11">
    <source>
        <dbReference type="Proteomes" id="UP000030643"/>
    </source>
</evidence>
<evidence type="ECO:0000256" key="2">
    <source>
        <dbReference type="ARBA" id="ARBA00022490"/>
    </source>
</evidence>
<keyword evidence="2 8" id="KW-0963">Cytoplasm</keyword>
<dbReference type="RefSeq" id="WP_027698482.1">
    <property type="nucleotide sequence ID" value="NZ_DF820485.1"/>
</dbReference>
<evidence type="ECO:0000256" key="3">
    <source>
        <dbReference type="ARBA" id="ARBA00022679"/>
    </source>
</evidence>
<dbReference type="eggNOG" id="COG0237">
    <property type="taxonomic scope" value="Bacteria"/>
</dbReference>
<feature type="binding site" evidence="8">
    <location>
        <begin position="11"/>
        <end position="16"/>
    </location>
    <ligand>
        <name>ATP</name>
        <dbReference type="ChEBI" id="CHEBI:30616"/>
    </ligand>
</feature>
<reference evidence="11" key="1">
    <citation type="journal article" date="2014" name="Genome Announc.">
        <title>Draft genome sequence of Weissella oryzae SG25T, isolated from fermented rice grains.</title>
        <authorList>
            <person name="Tanizawa Y."/>
            <person name="Fujisawa T."/>
            <person name="Mochizuki T."/>
            <person name="Kaminuma E."/>
            <person name="Suzuki Y."/>
            <person name="Nakamura Y."/>
            <person name="Tohno M."/>
        </authorList>
    </citation>
    <scope>NUCLEOTIDE SEQUENCE [LARGE SCALE GENOMIC DNA]</scope>
    <source>
        <strain evidence="11">DSM 25784 / JCM 18191 / LMG 30913 / SG25</strain>
    </source>
</reference>
<keyword evidence="5 8" id="KW-0418">Kinase</keyword>
<dbReference type="AlphaFoldDB" id="A0A069CSK1"/>
<keyword evidence="11" id="KW-1185">Reference proteome</keyword>
<dbReference type="EMBL" id="DF820485">
    <property type="protein sequence ID" value="GAK30367.1"/>
    <property type="molecule type" value="Genomic_DNA"/>
</dbReference>
<accession>A0A069CSK1</accession>
<dbReference type="GO" id="GO:0015937">
    <property type="term" value="P:coenzyme A biosynthetic process"/>
    <property type="evidence" value="ECO:0007669"/>
    <property type="project" value="UniProtKB-UniRule"/>
</dbReference>